<comment type="caution">
    <text evidence="1">The sequence shown here is derived from an EMBL/GenBank/DDBJ whole genome shotgun (WGS) entry which is preliminary data.</text>
</comment>
<sequence>MVCFCKDLDLVSALPSPQRDSLRMDAPPPQLANMLKLMKLNVNLSARTDLNLAEMLPTDQNWLTANIVAQAPNGTLPAVLPPRGGPVLALAARLAIPAAIFPLDDLEALKNALTEAILSLEENVMAKTHSISQMPSPAYSNLAMGAHMTLALRTQGLCPFEVMEAELGEAMTMGDSGTSVSRQSATLQFATRLPKMRLPAFGLPLPQLKLATQLAGLATTTAALNKPPLTPAFIDQLKRQFAALQNFPVPRMKTPLSLLMALAAQMADLDVIHEAFGEDALTPSGLARINAMYSHWSKKRIPFPLPAADLLSQFELLPDVHDVIAGGQTANAAGLALMSSMTTLMPPPPITPFLEVIAALGSVLTKVMGQQPFGACSACDFAP</sequence>
<dbReference type="AlphaFoldDB" id="A0A132BQD5"/>
<keyword evidence="2" id="KW-1185">Reference proteome</keyword>
<gene>
    <name evidence="1" type="ORF">TRIHO_44840</name>
</gene>
<dbReference type="EMBL" id="LPUY01000138">
    <property type="protein sequence ID" value="KUP90618.1"/>
    <property type="molecule type" value="Genomic_DNA"/>
</dbReference>
<dbReference type="Proteomes" id="UP000068382">
    <property type="component" value="Unassembled WGS sequence"/>
</dbReference>
<reference evidence="1 2" key="1">
    <citation type="submission" date="2015-12" db="EMBL/GenBank/DDBJ databases">
        <title>Genome sequence of the marine Rhodobacteraceae strain O3.65, Candidatus Tritonibacter horizontis.</title>
        <authorList>
            <person name="Poehlein A."/>
            <person name="Giebel H.A."/>
            <person name="Voget S."/>
            <person name="Brinkhoff T."/>
        </authorList>
    </citation>
    <scope>NUCLEOTIDE SEQUENCE [LARGE SCALE GENOMIC DNA]</scope>
    <source>
        <strain evidence="1 2">O3.65</strain>
    </source>
</reference>
<evidence type="ECO:0000313" key="2">
    <source>
        <dbReference type="Proteomes" id="UP000068382"/>
    </source>
</evidence>
<proteinExistence type="predicted"/>
<evidence type="ECO:0000313" key="1">
    <source>
        <dbReference type="EMBL" id="KUP90618.1"/>
    </source>
</evidence>
<name>A0A132BQD5_9RHOB</name>
<protein>
    <submittedName>
        <fullName evidence="1">Uncharacterized protein</fullName>
    </submittedName>
</protein>
<accession>A0A132BQD5</accession>
<organism evidence="1 2">
    <name type="scientific">Tritonibacter horizontis</name>
    <dbReference type="NCBI Taxonomy" id="1768241"/>
    <lineage>
        <taxon>Bacteria</taxon>
        <taxon>Pseudomonadati</taxon>
        <taxon>Pseudomonadota</taxon>
        <taxon>Alphaproteobacteria</taxon>
        <taxon>Rhodobacterales</taxon>
        <taxon>Paracoccaceae</taxon>
        <taxon>Tritonibacter</taxon>
    </lineage>
</organism>